<feature type="transmembrane region" description="Helical" evidence="6">
    <location>
        <begin position="132"/>
        <end position="150"/>
    </location>
</feature>
<evidence type="ECO:0000256" key="3">
    <source>
        <dbReference type="ARBA" id="ARBA00022692"/>
    </source>
</evidence>
<dbReference type="Gene3D" id="1.20.58.220">
    <property type="entry name" value="Phosphate transport system protein phou homolog 2, domain 2"/>
    <property type="match status" value="1"/>
</dbReference>
<keyword evidence="2" id="KW-1003">Cell membrane</keyword>
<dbReference type="STRING" id="762982.HMPREF9442_02082"/>
<gene>
    <name evidence="8" type="ORF">HMPREF9442_02082</name>
</gene>
<dbReference type="SUPFAM" id="SSF109755">
    <property type="entry name" value="PhoU-like"/>
    <property type="match status" value="1"/>
</dbReference>
<dbReference type="OrthoDB" id="9763003at2"/>
<dbReference type="GO" id="GO:0005886">
    <property type="term" value="C:plasma membrane"/>
    <property type="evidence" value="ECO:0007669"/>
    <property type="project" value="UniProtKB-SubCell"/>
</dbReference>
<dbReference type="eggNOG" id="COG1283">
    <property type="taxonomic scope" value="Bacteria"/>
</dbReference>
<name>F3QV57_9BACT</name>
<sequence length="562" mass="62789">MVVLAFLKLLGCLGLLMYGTRLMGESLQQLAGDRLRHILDSLTTNRFTSLLTGALVTAMIQSSTAASLMTVSFVHAGMLTLVQALPILMGASVGNTFIAWIMAAEFNFSISNYIYPLILVAFIMTYYRKWNALGNSIFGLCFILLSLGLLCHMADDMTLTGPDGIARYLAVSHENYGSYAILLFIGAAVTFGVQSSAVLMATSMALCSTGVWSIYSGVAFVLGENIGRAIVTCRAASSAGTPARRTALGQLVFNLSGVTWMFLAFPYFVNLLCDFIHFDPTQKLMTADKNLAYVLAAFHTGFNLCNAALFIGLVNPLEQLATRWVAKPRHNDEEESQLRFITKGILDTPEQSIMEARKEIINYADTVTKMFTQTRFLFSVSNETEFKNIFTLVEHYEDICDEMEVDIANYLNKISTEEPSADLKRAICGMLREVAEIESIGDSCHHIAHTARRNYRSTQQLTEKQLEHIHQMFQLAEQALEQMRTILSIRKAPREASTAYYIEREINKFRNQLRNLNFTDVNNGVYNYQTGAMYMDVINECEQLSDCILNVTEARLETNTPS</sequence>
<dbReference type="InterPro" id="IPR003841">
    <property type="entry name" value="Na/Pi_transpt"/>
</dbReference>
<evidence type="ECO:0000313" key="8">
    <source>
        <dbReference type="EMBL" id="EGG52638.1"/>
    </source>
</evidence>
<dbReference type="AlphaFoldDB" id="F3QV57"/>
<keyword evidence="5 6" id="KW-0472">Membrane</keyword>
<dbReference type="PANTHER" id="PTHR10010:SF46">
    <property type="entry name" value="SODIUM-DEPENDENT PHOSPHATE TRANSPORT PROTEIN 2B"/>
    <property type="match status" value="1"/>
</dbReference>
<dbReference type="PANTHER" id="PTHR10010">
    <property type="entry name" value="SOLUTE CARRIER FAMILY 34 SODIUM PHOSPHATE , MEMBER 2-RELATED"/>
    <property type="match status" value="1"/>
</dbReference>
<feature type="transmembrane region" description="Helical" evidence="6">
    <location>
        <begin position="251"/>
        <end position="272"/>
    </location>
</feature>
<feature type="transmembrane region" description="Helical" evidence="6">
    <location>
        <begin position="176"/>
        <end position="199"/>
    </location>
</feature>
<dbReference type="HOGENOM" id="CLU_025623_0_1_10"/>
<keyword evidence="3 6" id="KW-0812">Transmembrane</keyword>
<evidence type="ECO:0000256" key="2">
    <source>
        <dbReference type="ARBA" id="ARBA00022475"/>
    </source>
</evidence>
<dbReference type="EMBL" id="AFBR01000065">
    <property type="protein sequence ID" value="EGG52638.1"/>
    <property type="molecule type" value="Genomic_DNA"/>
</dbReference>
<dbReference type="Proteomes" id="UP000005546">
    <property type="component" value="Unassembled WGS sequence"/>
</dbReference>
<dbReference type="Pfam" id="PF01895">
    <property type="entry name" value="PhoU"/>
    <property type="match status" value="1"/>
</dbReference>
<keyword evidence="9" id="KW-1185">Reference proteome</keyword>
<evidence type="ECO:0000259" key="7">
    <source>
        <dbReference type="Pfam" id="PF01895"/>
    </source>
</evidence>
<feature type="transmembrane region" description="Helical" evidence="6">
    <location>
        <begin position="48"/>
        <end position="74"/>
    </location>
</feature>
<dbReference type="NCBIfam" id="NF037997">
    <property type="entry name" value="Na_Pi_symport"/>
    <property type="match status" value="1"/>
</dbReference>
<feature type="transmembrane region" description="Helical" evidence="6">
    <location>
        <begin position="110"/>
        <end position="127"/>
    </location>
</feature>
<dbReference type="InterPro" id="IPR038078">
    <property type="entry name" value="PhoU-like_sf"/>
</dbReference>
<protein>
    <submittedName>
        <fullName evidence="8">Putative Na/Pi-cotransporter II-like protein</fullName>
    </submittedName>
</protein>
<evidence type="ECO:0000256" key="1">
    <source>
        <dbReference type="ARBA" id="ARBA00004651"/>
    </source>
</evidence>
<comment type="caution">
    <text evidence="8">The sequence shown here is derived from an EMBL/GenBank/DDBJ whole genome shotgun (WGS) entry which is preliminary data.</text>
</comment>
<feature type="transmembrane region" description="Helical" evidence="6">
    <location>
        <begin position="292"/>
        <end position="314"/>
    </location>
</feature>
<dbReference type="InterPro" id="IPR026022">
    <property type="entry name" value="PhoU_dom"/>
</dbReference>
<dbReference type="Pfam" id="PF02690">
    <property type="entry name" value="Na_Pi_cotrans"/>
    <property type="match status" value="1"/>
</dbReference>
<evidence type="ECO:0000256" key="6">
    <source>
        <dbReference type="SAM" id="Phobius"/>
    </source>
</evidence>
<evidence type="ECO:0000256" key="4">
    <source>
        <dbReference type="ARBA" id="ARBA00022989"/>
    </source>
</evidence>
<accession>F3QV57</accession>
<evidence type="ECO:0000256" key="5">
    <source>
        <dbReference type="ARBA" id="ARBA00023136"/>
    </source>
</evidence>
<organism evidence="8 9">
    <name type="scientific">Paraprevotella xylaniphila YIT 11841</name>
    <dbReference type="NCBI Taxonomy" id="762982"/>
    <lineage>
        <taxon>Bacteria</taxon>
        <taxon>Pseudomonadati</taxon>
        <taxon>Bacteroidota</taxon>
        <taxon>Bacteroidia</taxon>
        <taxon>Bacteroidales</taxon>
        <taxon>Prevotellaceae</taxon>
        <taxon>Paraprevotella</taxon>
    </lineage>
</organism>
<dbReference type="RefSeq" id="WP_008627791.1">
    <property type="nucleotide sequence ID" value="NZ_GL883865.1"/>
</dbReference>
<feature type="transmembrane region" description="Helical" evidence="6">
    <location>
        <begin position="81"/>
        <end position="104"/>
    </location>
</feature>
<comment type="subcellular location">
    <subcellularLocation>
        <location evidence="1">Cell membrane</location>
        <topology evidence="1">Multi-pass membrane protein</topology>
    </subcellularLocation>
</comment>
<proteinExistence type="predicted"/>
<dbReference type="GO" id="GO:0044341">
    <property type="term" value="P:sodium-dependent phosphate transport"/>
    <property type="evidence" value="ECO:0007669"/>
    <property type="project" value="InterPro"/>
</dbReference>
<feature type="domain" description="PhoU" evidence="7">
    <location>
        <begin position="363"/>
        <end position="449"/>
    </location>
</feature>
<keyword evidence="4 6" id="KW-1133">Transmembrane helix</keyword>
<dbReference type="GO" id="GO:0005436">
    <property type="term" value="F:sodium:phosphate symporter activity"/>
    <property type="evidence" value="ECO:0007669"/>
    <property type="project" value="InterPro"/>
</dbReference>
<evidence type="ECO:0000313" key="9">
    <source>
        <dbReference type="Proteomes" id="UP000005546"/>
    </source>
</evidence>
<reference evidence="8 9" key="1">
    <citation type="submission" date="2011-02" db="EMBL/GenBank/DDBJ databases">
        <authorList>
            <person name="Weinstock G."/>
            <person name="Sodergren E."/>
            <person name="Clifton S."/>
            <person name="Fulton L."/>
            <person name="Fulton B."/>
            <person name="Courtney L."/>
            <person name="Fronick C."/>
            <person name="Harrison M."/>
            <person name="Strong C."/>
            <person name="Farmer C."/>
            <person name="Delahaunty K."/>
            <person name="Markovic C."/>
            <person name="Hall O."/>
            <person name="Minx P."/>
            <person name="Tomlinson C."/>
            <person name="Mitreva M."/>
            <person name="Hou S."/>
            <person name="Chen J."/>
            <person name="Wollam A."/>
            <person name="Pepin K.H."/>
            <person name="Johnson M."/>
            <person name="Bhonagiri V."/>
            <person name="Zhang X."/>
            <person name="Suruliraj S."/>
            <person name="Warren W."/>
            <person name="Chinwalla A."/>
            <person name="Mardis E.R."/>
            <person name="Wilson R.K."/>
        </authorList>
    </citation>
    <scope>NUCLEOTIDE SEQUENCE [LARGE SCALE GENOMIC DNA]</scope>
    <source>
        <strain evidence="8 9">YIT 11841</strain>
    </source>
</reference>